<dbReference type="EMBL" id="JAWXXT010000001">
    <property type="protein sequence ID" value="MDX5977680.1"/>
    <property type="molecule type" value="Genomic_DNA"/>
</dbReference>
<evidence type="ECO:0000256" key="1">
    <source>
        <dbReference type="SAM" id="MobiDB-lite"/>
    </source>
</evidence>
<feature type="compositionally biased region" description="Polar residues" evidence="1">
    <location>
        <begin position="1"/>
        <end position="18"/>
    </location>
</feature>
<organism evidence="2 3">
    <name type="scientific">Vreelandella alkaliphila</name>
    <dbReference type="NCBI Taxonomy" id="272774"/>
    <lineage>
        <taxon>Bacteria</taxon>
        <taxon>Pseudomonadati</taxon>
        <taxon>Pseudomonadota</taxon>
        <taxon>Gammaproteobacteria</taxon>
        <taxon>Oceanospirillales</taxon>
        <taxon>Halomonadaceae</taxon>
        <taxon>Vreelandella</taxon>
    </lineage>
</organism>
<dbReference type="Proteomes" id="UP001276761">
    <property type="component" value="Unassembled WGS sequence"/>
</dbReference>
<feature type="compositionally biased region" description="Basic and acidic residues" evidence="1">
    <location>
        <begin position="46"/>
        <end position="55"/>
    </location>
</feature>
<evidence type="ECO:0000313" key="3">
    <source>
        <dbReference type="Proteomes" id="UP001276761"/>
    </source>
</evidence>
<sequence>MGAHQQLQSAEPSGQQCPDGQCQHHHQAAHGQVAADVGGVSQTESIGKKLRVEGQ</sequence>
<gene>
    <name evidence="2" type="ORF">SIL78_08880</name>
</gene>
<feature type="region of interest" description="Disordered" evidence="1">
    <location>
        <begin position="1"/>
        <end position="55"/>
    </location>
</feature>
<dbReference type="AlphaFoldDB" id="A0AAJ2VTJ9"/>
<proteinExistence type="predicted"/>
<evidence type="ECO:0000313" key="2">
    <source>
        <dbReference type="EMBL" id="MDX5977680.1"/>
    </source>
</evidence>
<name>A0AAJ2VTJ9_9GAMM</name>
<feature type="compositionally biased region" description="Low complexity" evidence="1">
    <location>
        <begin position="29"/>
        <end position="40"/>
    </location>
</feature>
<accession>A0AAJ2VTJ9</accession>
<protein>
    <submittedName>
        <fullName evidence="2">Uncharacterized protein</fullName>
    </submittedName>
</protein>
<reference evidence="2" key="1">
    <citation type="submission" date="2023-11" db="EMBL/GenBank/DDBJ databases">
        <title>MicrobeMod: A computational toolkit for identifying prokaryotic methylation and restriction-modification with nanopore sequencing.</title>
        <authorList>
            <person name="Crits-Christoph A."/>
            <person name="Kang S.C."/>
            <person name="Lee H."/>
            <person name="Ostrov N."/>
        </authorList>
    </citation>
    <scope>NUCLEOTIDE SEQUENCE</scope>
    <source>
        <strain evidence="2">ATCC BAA-953</strain>
    </source>
</reference>
<comment type="caution">
    <text evidence="2">The sequence shown here is derived from an EMBL/GenBank/DDBJ whole genome shotgun (WGS) entry which is preliminary data.</text>
</comment>